<feature type="region of interest" description="Disordered" evidence="1">
    <location>
        <begin position="49"/>
        <end position="90"/>
    </location>
</feature>
<sequence>MPKTQELSPPPRRGVGRLVCGRRSKWVAVVLWLVVIVLAFPLAARLTDAQDNDSASWLPGKAESTPSSRRPRSSGPRSSRRSSYTRARAA</sequence>
<evidence type="ECO:0000256" key="2">
    <source>
        <dbReference type="SAM" id="Phobius"/>
    </source>
</evidence>
<feature type="transmembrane region" description="Helical" evidence="2">
    <location>
        <begin position="26"/>
        <end position="44"/>
    </location>
</feature>
<name>A0ABQ3DN00_9ACTN</name>
<evidence type="ECO:0000256" key="1">
    <source>
        <dbReference type="SAM" id="MobiDB-lite"/>
    </source>
</evidence>
<dbReference type="EMBL" id="BMVO01000002">
    <property type="protein sequence ID" value="GHA91263.1"/>
    <property type="molecule type" value="Genomic_DNA"/>
</dbReference>
<keyword evidence="2" id="KW-0812">Transmembrane</keyword>
<keyword evidence="2" id="KW-0472">Membrane</keyword>
<accession>A0ABQ3DN00</accession>
<reference evidence="4" key="1">
    <citation type="journal article" date="2019" name="Int. J. Syst. Evol. Microbiol.">
        <title>The Global Catalogue of Microorganisms (GCM) 10K type strain sequencing project: providing services to taxonomists for standard genome sequencing and annotation.</title>
        <authorList>
            <consortium name="The Broad Institute Genomics Platform"/>
            <consortium name="The Broad Institute Genome Sequencing Center for Infectious Disease"/>
            <person name="Wu L."/>
            <person name="Ma J."/>
        </authorList>
    </citation>
    <scope>NUCLEOTIDE SEQUENCE [LARGE SCALE GENOMIC DNA]</scope>
    <source>
        <strain evidence="4">JCM 4737</strain>
    </source>
</reference>
<evidence type="ECO:0000313" key="4">
    <source>
        <dbReference type="Proteomes" id="UP000599437"/>
    </source>
</evidence>
<keyword evidence="2" id="KW-1133">Transmembrane helix</keyword>
<comment type="caution">
    <text evidence="3">The sequence shown here is derived from an EMBL/GenBank/DDBJ whole genome shotgun (WGS) entry which is preliminary data.</text>
</comment>
<keyword evidence="4" id="KW-1185">Reference proteome</keyword>
<evidence type="ECO:0000313" key="3">
    <source>
        <dbReference type="EMBL" id="GHA91263.1"/>
    </source>
</evidence>
<gene>
    <name evidence="3" type="ORF">GCM10010346_12640</name>
</gene>
<feature type="compositionally biased region" description="Low complexity" evidence="1">
    <location>
        <begin position="64"/>
        <end position="90"/>
    </location>
</feature>
<protein>
    <submittedName>
        <fullName evidence="3">Uncharacterized protein</fullName>
    </submittedName>
</protein>
<organism evidence="3 4">
    <name type="scientific">Streptomyces chryseus</name>
    <dbReference type="NCBI Taxonomy" id="68186"/>
    <lineage>
        <taxon>Bacteria</taxon>
        <taxon>Bacillati</taxon>
        <taxon>Actinomycetota</taxon>
        <taxon>Actinomycetes</taxon>
        <taxon>Kitasatosporales</taxon>
        <taxon>Streptomycetaceae</taxon>
        <taxon>Streptomyces</taxon>
    </lineage>
</organism>
<dbReference type="Proteomes" id="UP000599437">
    <property type="component" value="Unassembled WGS sequence"/>
</dbReference>
<proteinExistence type="predicted"/>